<dbReference type="Proteomes" id="UP000483802">
    <property type="component" value="Unassembled WGS sequence"/>
</dbReference>
<dbReference type="AlphaFoldDB" id="A0A6L6X122"/>
<name>A0A6L6X122_9ACTN</name>
<keyword evidence="2" id="KW-1185">Reference proteome</keyword>
<accession>A0A6L6X122</accession>
<organism evidence="1 2">
    <name type="scientific">Streptomyces typhae</name>
    <dbReference type="NCBI Taxonomy" id="2681492"/>
    <lineage>
        <taxon>Bacteria</taxon>
        <taxon>Bacillati</taxon>
        <taxon>Actinomycetota</taxon>
        <taxon>Actinomycetes</taxon>
        <taxon>Kitasatosporales</taxon>
        <taxon>Streptomycetaceae</taxon>
        <taxon>Streptomyces</taxon>
    </lineage>
</organism>
<protein>
    <submittedName>
        <fullName evidence="1">Uncharacterized protein</fullName>
    </submittedName>
</protein>
<evidence type="ECO:0000313" key="1">
    <source>
        <dbReference type="EMBL" id="MVO87407.1"/>
    </source>
</evidence>
<dbReference type="RefSeq" id="WP_198351675.1">
    <property type="nucleotide sequence ID" value="NZ_WPNZ01000012.1"/>
</dbReference>
<comment type="caution">
    <text evidence="1">The sequence shown here is derived from an EMBL/GenBank/DDBJ whole genome shotgun (WGS) entry which is preliminary data.</text>
</comment>
<gene>
    <name evidence="1" type="ORF">GPA10_22235</name>
</gene>
<reference evidence="1 2" key="1">
    <citation type="submission" date="2019-11" db="EMBL/GenBank/DDBJ databases">
        <title>Streptomyces typhae sp. nov., a novel endophytic actinomycete isolated from the root of cattail pollen (Typha angustifolia L.).</title>
        <authorList>
            <person name="Peng C."/>
        </authorList>
    </citation>
    <scope>NUCLEOTIDE SEQUENCE [LARGE SCALE GENOMIC DNA]</scope>
    <source>
        <strain evidence="2">p1417</strain>
    </source>
</reference>
<dbReference type="EMBL" id="WPNZ01000012">
    <property type="protein sequence ID" value="MVO87407.1"/>
    <property type="molecule type" value="Genomic_DNA"/>
</dbReference>
<sequence>MKRTYGYSLEREIVDVLLEENPGISHSEIQDAGGGAVALILTVEEPLRIQLNRLATELRFHSRHGAAQAVAVSVAAASGPAWKVLSLPDLQKLTDEAVDLKSQFKLEAALRPCAR</sequence>
<evidence type="ECO:0000313" key="2">
    <source>
        <dbReference type="Proteomes" id="UP000483802"/>
    </source>
</evidence>
<proteinExistence type="predicted"/>